<dbReference type="InterPro" id="IPR029465">
    <property type="entry name" value="ATPgrasp_TupA"/>
</dbReference>
<sequence length="258" mass="30190">MLGYTLNLKNPKSLNEKAQWLKLHDRSPLHVTCADKFAVRDHIKEKIGEKYLIPLVLSTTDIEEIAPENLPDYPVIIKTNHNSGGVTIVKDKNTMDWLKIRDTLKEQLRSNYGDGKGEWQYKDIKPCIIIEKLLLDKSGNIPPDLKLHCFNGKLKFVQVDLDRAIDHKRNLYDENWSFLDCTWRYKNGRDIKKPKVFDEMVAVAEKLAQDFIYVRVDLYNLEDKIYFGELTFHTESGFGKFEPQEWDYKLGKMLQLPI</sequence>
<accession>A0AAE3EVP3</accession>
<comment type="caution">
    <text evidence="1">The sequence shown here is derived from an EMBL/GenBank/DDBJ whole genome shotgun (WGS) entry which is preliminary data.</text>
</comment>
<keyword evidence="2" id="KW-1185">Reference proteome</keyword>
<name>A0AAE3EVP3_9FLAO</name>
<proteinExistence type="predicted"/>
<dbReference type="AlphaFoldDB" id="A0AAE3EVP3"/>
<dbReference type="Pfam" id="PF14305">
    <property type="entry name" value="ATPgrasp_TupA"/>
    <property type="match status" value="1"/>
</dbReference>
<dbReference type="EMBL" id="JAIRBC010000014">
    <property type="protein sequence ID" value="MCG2461179.1"/>
    <property type="molecule type" value="Genomic_DNA"/>
</dbReference>
<dbReference type="Proteomes" id="UP001200642">
    <property type="component" value="Unassembled WGS sequence"/>
</dbReference>
<evidence type="ECO:0000313" key="1">
    <source>
        <dbReference type="EMBL" id="MCG2461179.1"/>
    </source>
</evidence>
<organism evidence="1 2">
    <name type="scientific">Cerina litoralis</name>
    <dbReference type="NCBI Taxonomy" id="2874477"/>
    <lineage>
        <taxon>Bacteria</taxon>
        <taxon>Pseudomonadati</taxon>
        <taxon>Bacteroidota</taxon>
        <taxon>Flavobacteriia</taxon>
        <taxon>Flavobacteriales</taxon>
        <taxon>Flavobacteriaceae</taxon>
        <taxon>Cerina</taxon>
    </lineage>
</organism>
<dbReference type="RefSeq" id="WP_317902327.1">
    <property type="nucleotide sequence ID" value="NZ_JAIRBC010000014.1"/>
</dbReference>
<protein>
    <submittedName>
        <fullName evidence="1">Glycosyl transferase</fullName>
    </submittedName>
</protein>
<gene>
    <name evidence="1" type="ORF">K8352_10505</name>
</gene>
<evidence type="ECO:0000313" key="2">
    <source>
        <dbReference type="Proteomes" id="UP001200642"/>
    </source>
</evidence>
<reference evidence="1" key="1">
    <citation type="submission" date="2023-02" db="EMBL/GenBank/DDBJ databases">
        <title>Genome of Flavobacteriaceae gen. nov. sp. strain F89.</title>
        <authorList>
            <person name="Wang Y."/>
        </authorList>
    </citation>
    <scope>NUCLEOTIDE SEQUENCE</scope>
    <source>
        <strain evidence="1">F89</strain>
    </source>
</reference>
<dbReference type="SUPFAM" id="SSF56059">
    <property type="entry name" value="Glutathione synthetase ATP-binding domain-like"/>
    <property type="match status" value="1"/>
</dbReference>
<dbReference type="GO" id="GO:0016740">
    <property type="term" value="F:transferase activity"/>
    <property type="evidence" value="ECO:0007669"/>
    <property type="project" value="UniProtKB-KW"/>
</dbReference>
<keyword evidence="1" id="KW-0808">Transferase</keyword>